<evidence type="ECO:0000259" key="1">
    <source>
        <dbReference type="Pfam" id="PF26136"/>
    </source>
</evidence>
<dbReference type="AlphaFoldDB" id="A0A917RV91"/>
<gene>
    <name evidence="2" type="ORF">GCM10011588_61830</name>
</gene>
<proteinExistence type="predicted"/>
<organism evidence="2 3">
    <name type="scientific">Nocardia jinanensis</name>
    <dbReference type="NCBI Taxonomy" id="382504"/>
    <lineage>
        <taxon>Bacteria</taxon>
        <taxon>Bacillati</taxon>
        <taxon>Actinomycetota</taxon>
        <taxon>Actinomycetes</taxon>
        <taxon>Mycobacteriales</taxon>
        <taxon>Nocardiaceae</taxon>
        <taxon>Nocardia</taxon>
    </lineage>
</organism>
<dbReference type="EMBL" id="BMMH01000022">
    <property type="protein sequence ID" value="GGL38865.1"/>
    <property type="molecule type" value="Genomic_DNA"/>
</dbReference>
<keyword evidence="3" id="KW-1185">Reference proteome</keyword>
<dbReference type="Proteomes" id="UP000638263">
    <property type="component" value="Unassembled WGS sequence"/>
</dbReference>
<dbReference type="RefSeq" id="WP_062999989.1">
    <property type="nucleotide sequence ID" value="NZ_BMMH01000022.1"/>
</dbReference>
<feature type="domain" description="SCO6045-like C-terminal" evidence="1">
    <location>
        <begin position="8"/>
        <end position="89"/>
    </location>
</feature>
<name>A0A917RV91_9NOCA</name>
<dbReference type="InterPro" id="IPR058711">
    <property type="entry name" value="SCO6045-like_C"/>
</dbReference>
<accession>A0A917RV91</accession>
<evidence type="ECO:0000313" key="2">
    <source>
        <dbReference type="EMBL" id="GGL38865.1"/>
    </source>
</evidence>
<protein>
    <recommendedName>
        <fullName evidence="1">SCO6045-like C-terminal domain-containing protein</fullName>
    </recommendedName>
</protein>
<comment type="caution">
    <text evidence="2">The sequence shown here is derived from an EMBL/GenBank/DDBJ whole genome shotgun (WGS) entry which is preliminary data.</text>
</comment>
<reference evidence="2" key="2">
    <citation type="submission" date="2020-09" db="EMBL/GenBank/DDBJ databases">
        <authorList>
            <person name="Sun Q."/>
            <person name="Zhou Y."/>
        </authorList>
    </citation>
    <scope>NUCLEOTIDE SEQUENCE</scope>
    <source>
        <strain evidence="2">CGMCC 4.3508</strain>
    </source>
</reference>
<sequence>MTDVPGLADRQAALVRALVAGAAVPPGFDRAAVCAAAHALRHKRAREVAARYPELVHAAGPDFTTRFVEWARDRPKVGTTPDALSFARECGIPWPPSRPGFFAPVARLFRRLRSR</sequence>
<reference evidence="2" key="1">
    <citation type="journal article" date="2014" name="Int. J. Syst. Evol. Microbiol.">
        <title>Complete genome sequence of Corynebacterium casei LMG S-19264T (=DSM 44701T), isolated from a smear-ripened cheese.</title>
        <authorList>
            <consortium name="US DOE Joint Genome Institute (JGI-PGF)"/>
            <person name="Walter F."/>
            <person name="Albersmeier A."/>
            <person name="Kalinowski J."/>
            <person name="Ruckert C."/>
        </authorList>
    </citation>
    <scope>NUCLEOTIDE SEQUENCE</scope>
    <source>
        <strain evidence="2">CGMCC 4.3508</strain>
    </source>
</reference>
<evidence type="ECO:0000313" key="3">
    <source>
        <dbReference type="Proteomes" id="UP000638263"/>
    </source>
</evidence>
<dbReference type="Pfam" id="PF26136">
    <property type="entry name" value="SCO6045_C"/>
    <property type="match status" value="1"/>
</dbReference>